<dbReference type="RefSeq" id="WP_076382429.1">
    <property type="nucleotide sequence ID" value="NZ_AP017422.1"/>
</dbReference>
<protein>
    <recommendedName>
        <fullName evidence="3">DUF2262 domain-containing protein</fullName>
    </recommendedName>
</protein>
<evidence type="ECO:0008006" key="3">
    <source>
        <dbReference type="Google" id="ProtNLM"/>
    </source>
</evidence>
<dbReference type="Proteomes" id="UP000186917">
    <property type="component" value="Unassembled WGS sequence"/>
</dbReference>
<evidence type="ECO:0000313" key="1">
    <source>
        <dbReference type="EMBL" id="SIT33847.1"/>
    </source>
</evidence>
<dbReference type="EMBL" id="FTOR01000013">
    <property type="protein sequence ID" value="SIT33847.1"/>
    <property type="molecule type" value="Genomic_DNA"/>
</dbReference>
<proteinExistence type="predicted"/>
<organism evidence="1 2">
    <name type="scientific">Filimonas lacunae</name>
    <dbReference type="NCBI Taxonomy" id="477680"/>
    <lineage>
        <taxon>Bacteria</taxon>
        <taxon>Pseudomonadati</taxon>
        <taxon>Bacteroidota</taxon>
        <taxon>Chitinophagia</taxon>
        <taxon>Chitinophagales</taxon>
        <taxon>Chitinophagaceae</taxon>
        <taxon>Filimonas</taxon>
    </lineage>
</organism>
<reference evidence="2" key="1">
    <citation type="submission" date="2017-01" db="EMBL/GenBank/DDBJ databases">
        <authorList>
            <person name="Varghese N."/>
            <person name="Submissions S."/>
        </authorList>
    </citation>
    <scope>NUCLEOTIDE SEQUENCE [LARGE SCALE GENOMIC DNA]</scope>
    <source>
        <strain evidence="2">DSM 21054</strain>
    </source>
</reference>
<dbReference type="STRING" id="477680.SAMN05421788_113161"/>
<accession>A0A1N7RGR1</accession>
<evidence type="ECO:0000313" key="2">
    <source>
        <dbReference type="Proteomes" id="UP000186917"/>
    </source>
</evidence>
<gene>
    <name evidence="1" type="ORF">SAMN05421788_113161</name>
</gene>
<dbReference type="AlphaFoldDB" id="A0A1N7RGR1"/>
<name>A0A1N7RGR1_9BACT</name>
<keyword evidence="2" id="KW-1185">Reference proteome</keyword>
<sequence>MKLFNLFKPKSRIQVTTDLGIFTLLNNKTQPIWSTLKENRLLSVHGTLTEPAPDQLSFIKQLDNELKKLDAAITAKFIELFTESNLTAEFTHWHQRFTLTAVAVEVIIKEKVSWSITFEDHQDSFAHFNLYIKDNKVIDLSIDT</sequence>